<organism evidence="1 2">
    <name type="scientific">Thalassotalea profundi</name>
    <dbReference type="NCBI Taxonomy" id="2036687"/>
    <lineage>
        <taxon>Bacteria</taxon>
        <taxon>Pseudomonadati</taxon>
        <taxon>Pseudomonadota</taxon>
        <taxon>Gammaproteobacteria</taxon>
        <taxon>Alteromonadales</taxon>
        <taxon>Colwelliaceae</taxon>
        <taxon>Thalassotalea</taxon>
    </lineage>
</organism>
<dbReference type="Pfam" id="PF10719">
    <property type="entry name" value="ComFB"/>
    <property type="match status" value="1"/>
</dbReference>
<name>A0ABQ3J1U4_9GAMM</name>
<gene>
    <name evidence="1" type="ORF">GCM10011501_29770</name>
</gene>
<proteinExistence type="predicted"/>
<comment type="caution">
    <text evidence="1">The sequence shown here is derived from an EMBL/GenBank/DDBJ whole genome shotgun (WGS) entry which is preliminary data.</text>
</comment>
<evidence type="ECO:0000313" key="2">
    <source>
        <dbReference type="Proteomes" id="UP000626370"/>
    </source>
</evidence>
<dbReference type="EMBL" id="BNAH01000013">
    <property type="protein sequence ID" value="GHE98276.1"/>
    <property type="molecule type" value="Genomic_DNA"/>
</dbReference>
<sequence>MKFMYKSGRETFMKISDDIHNYYEKLVVQHFAALKLEEKHDSDFIADLTCVVLNQLPTRYIRHEVDMAFYLPASERFEMENKVQVSVSKALEFMKTINS</sequence>
<dbReference type="InterPro" id="IPR019657">
    <property type="entry name" value="ComFB"/>
</dbReference>
<protein>
    <recommendedName>
        <fullName evidence="3">Competence protein ComFB</fullName>
    </recommendedName>
</protein>
<evidence type="ECO:0008006" key="3">
    <source>
        <dbReference type="Google" id="ProtNLM"/>
    </source>
</evidence>
<reference evidence="2" key="1">
    <citation type="journal article" date="2019" name="Int. J. Syst. Evol. Microbiol.">
        <title>The Global Catalogue of Microorganisms (GCM) 10K type strain sequencing project: providing services to taxonomists for standard genome sequencing and annotation.</title>
        <authorList>
            <consortium name="The Broad Institute Genomics Platform"/>
            <consortium name="The Broad Institute Genome Sequencing Center for Infectious Disease"/>
            <person name="Wu L."/>
            <person name="Ma J."/>
        </authorList>
    </citation>
    <scope>NUCLEOTIDE SEQUENCE [LARGE SCALE GENOMIC DNA]</scope>
    <source>
        <strain evidence="2">CGMCC 1.15922</strain>
    </source>
</reference>
<dbReference type="Proteomes" id="UP000626370">
    <property type="component" value="Unassembled WGS sequence"/>
</dbReference>
<evidence type="ECO:0000313" key="1">
    <source>
        <dbReference type="EMBL" id="GHE98276.1"/>
    </source>
</evidence>
<keyword evidence="2" id="KW-1185">Reference proteome</keyword>
<accession>A0ABQ3J1U4</accession>